<feature type="domain" description="Major facilitator superfamily (MFS) profile" evidence="7">
    <location>
        <begin position="8"/>
        <end position="372"/>
    </location>
</feature>
<feature type="transmembrane region" description="Helical" evidence="6">
    <location>
        <begin position="7"/>
        <end position="30"/>
    </location>
</feature>
<dbReference type="GO" id="GO:0005886">
    <property type="term" value="C:plasma membrane"/>
    <property type="evidence" value="ECO:0007669"/>
    <property type="project" value="UniProtKB-SubCell"/>
</dbReference>
<gene>
    <name evidence="8" type="ORF">EKI59_10285</name>
</gene>
<evidence type="ECO:0000256" key="1">
    <source>
        <dbReference type="ARBA" id="ARBA00004651"/>
    </source>
</evidence>
<feature type="transmembrane region" description="Helical" evidence="6">
    <location>
        <begin position="162"/>
        <end position="182"/>
    </location>
</feature>
<dbReference type="Gene3D" id="1.20.1250.20">
    <property type="entry name" value="MFS general substrate transporter like domains"/>
    <property type="match status" value="2"/>
</dbReference>
<protein>
    <submittedName>
        <fullName evidence="8">MFS transporter</fullName>
    </submittedName>
</protein>
<dbReference type="AlphaFoldDB" id="A0A6C1TUR9"/>
<reference evidence="8 9" key="1">
    <citation type="submission" date="2018-12" db="EMBL/GenBank/DDBJ databases">
        <title>Corynebacterium sanguinis sp. nov., a clinically-associated and environmental corynebacterium.</title>
        <authorList>
            <person name="Gonzales-Siles L."/>
            <person name="Jaen-Luchoro D."/>
            <person name="Cardew S."/>
            <person name="Inganas E."/>
            <person name="Ohlen M."/>
            <person name="Jensie-Markopolous S."/>
            <person name="Pinyeiro-Iglesias B."/>
            <person name="Molin K."/>
            <person name="Skovbjerg S."/>
            <person name="Svensson-Stadler L."/>
            <person name="Funke G."/>
            <person name="Moore E.R.B."/>
        </authorList>
    </citation>
    <scope>NUCLEOTIDE SEQUENCE [LARGE SCALE GENOMIC DNA]</scope>
    <source>
        <strain evidence="8 9">58734</strain>
    </source>
</reference>
<comment type="caution">
    <text evidence="8">The sequence shown here is derived from an EMBL/GenBank/DDBJ whole genome shotgun (WGS) entry which is preliminary data.</text>
</comment>
<accession>A0A6C1TUR9</accession>
<evidence type="ECO:0000256" key="6">
    <source>
        <dbReference type="SAM" id="Phobius"/>
    </source>
</evidence>
<dbReference type="Proteomes" id="UP000336646">
    <property type="component" value="Unassembled WGS sequence"/>
</dbReference>
<feature type="transmembrane region" description="Helical" evidence="6">
    <location>
        <begin position="132"/>
        <end position="150"/>
    </location>
</feature>
<dbReference type="RefSeq" id="WP_144773683.1">
    <property type="nucleotide sequence ID" value="NZ_JALXWP010000026.1"/>
</dbReference>
<name>A0A6C1TUR9_9CORY</name>
<organism evidence="8 9">
    <name type="scientific">Corynebacterium sanguinis</name>
    <dbReference type="NCBI Taxonomy" id="2594913"/>
    <lineage>
        <taxon>Bacteria</taxon>
        <taxon>Bacillati</taxon>
        <taxon>Actinomycetota</taxon>
        <taxon>Actinomycetes</taxon>
        <taxon>Mycobacteriales</taxon>
        <taxon>Corynebacteriaceae</taxon>
        <taxon>Corynebacterium</taxon>
    </lineage>
</organism>
<dbReference type="PROSITE" id="PS50850">
    <property type="entry name" value="MFS"/>
    <property type="match status" value="1"/>
</dbReference>
<feature type="transmembrane region" description="Helical" evidence="6">
    <location>
        <begin position="232"/>
        <end position="252"/>
    </location>
</feature>
<dbReference type="PANTHER" id="PTHR42718:SF9">
    <property type="entry name" value="MAJOR FACILITATOR SUPERFAMILY MULTIDRUG TRANSPORTER MFSC"/>
    <property type="match status" value="1"/>
</dbReference>
<evidence type="ECO:0000256" key="4">
    <source>
        <dbReference type="ARBA" id="ARBA00022989"/>
    </source>
</evidence>
<keyword evidence="4 6" id="KW-1133">Transmembrane helix</keyword>
<sequence>MPNLHRLRYLCIMIGGFLGPFAGQSLSVVLPEFASDFGISLHLASLTMTAYMLPFAVTMLFSTYIVRNLQPTRVVRTAYVVIACASVVLVFSPVWWLFLAAYISAGIANAFTAPLLQLILRHITPPEQLGKALGTYAAMQSFGLFSAPLVGGATVTLGSWRWMYVVLLVSAVIIVLVGLPAVPAPGGSNVSRVLGWPVIRACLTLLAVGTGVIGLSFMIALHAGSLLDAPPLTRGFIVMAGGLTAFVLARPVGGLADRFGPRPVMVVSLLVAAAAVLGIAFSPSMLVLAVLWGVAVLAAQGAQVAVNMLVLASPAGGQLLSTVQAFRFFGNALTPLTLLPLYGVTPVLGFGVDALLLVAVAGINAAAVRRKG</sequence>
<evidence type="ECO:0000256" key="2">
    <source>
        <dbReference type="ARBA" id="ARBA00022448"/>
    </source>
</evidence>
<keyword evidence="5 6" id="KW-0472">Membrane</keyword>
<evidence type="ECO:0000313" key="8">
    <source>
        <dbReference type="EMBL" id="TVS26570.1"/>
    </source>
</evidence>
<keyword evidence="2" id="KW-0813">Transport</keyword>
<evidence type="ECO:0000313" key="9">
    <source>
        <dbReference type="Proteomes" id="UP000336646"/>
    </source>
</evidence>
<feature type="transmembrane region" description="Helical" evidence="6">
    <location>
        <begin position="194"/>
        <end position="220"/>
    </location>
</feature>
<evidence type="ECO:0000256" key="5">
    <source>
        <dbReference type="ARBA" id="ARBA00023136"/>
    </source>
</evidence>
<feature type="transmembrane region" description="Helical" evidence="6">
    <location>
        <begin position="78"/>
        <end position="96"/>
    </location>
</feature>
<evidence type="ECO:0000256" key="3">
    <source>
        <dbReference type="ARBA" id="ARBA00022692"/>
    </source>
</evidence>
<dbReference type="GO" id="GO:0022857">
    <property type="term" value="F:transmembrane transporter activity"/>
    <property type="evidence" value="ECO:0007669"/>
    <property type="project" value="InterPro"/>
</dbReference>
<dbReference type="SUPFAM" id="SSF103473">
    <property type="entry name" value="MFS general substrate transporter"/>
    <property type="match status" value="1"/>
</dbReference>
<dbReference type="Pfam" id="PF07690">
    <property type="entry name" value="MFS_1"/>
    <property type="match status" value="1"/>
</dbReference>
<dbReference type="InterPro" id="IPR036259">
    <property type="entry name" value="MFS_trans_sf"/>
</dbReference>
<comment type="subcellular location">
    <subcellularLocation>
        <location evidence="1">Cell membrane</location>
        <topology evidence="1">Multi-pass membrane protein</topology>
    </subcellularLocation>
</comment>
<dbReference type="OrthoDB" id="5241931at2"/>
<feature type="transmembrane region" description="Helical" evidence="6">
    <location>
        <begin position="264"/>
        <end position="283"/>
    </location>
</feature>
<dbReference type="InterPro" id="IPR020846">
    <property type="entry name" value="MFS_dom"/>
</dbReference>
<dbReference type="PANTHER" id="PTHR42718">
    <property type="entry name" value="MAJOR FACILITATOR SUPERFAMILY MULTIDRUG TRANSPORTER MFSC"/>
    <property type="match status" value="1"/>
</dbReference>
<dbReference type="InterPro" id="IPR011701">
    <property type="entry name" value="MFS"/>
</dbReference>
<keyword evidence="3 6" id="KW-0812">Transmembrane</keyword>
<proteinExistence type="predicted"/>
<feature type="transmembrane region" description="Helical" evidence="6">
    <location>
        <begin position="42"/>
        <end position="66"/>
    </location>
</feature>
<dbReference type="EMBL" id="RXIR01000028">
    <property type="protein sequence ID" value="TVS26570.1"/>
    <property type="molecule type" value="Genomic_DNA"/>
</dbReference>
<evidence type="ECO:0000259" key="7">
    <source>
        <dbReference type="PROSITE" id="PS50850"/>
    </source>
</evidence>
<feature type="transmembrane region" description="Helical" evidence="6">
    <location>
        <begin position="348"/>
        <end position="368"/>
    </location>
</feature>